<evidence type="ECO:0000313" key="6">
    <source>
        <dbReference type="Proteomes" id="UP000231474"/>
    </source>
</evidence>
<evidence type="ECO:0000259" key="4">
    <source>
        <dbReference type="PROSITE" id="PS51379"/>
    </source>
</evidence>
<dbReference type="InterPro" id="IPR017896">
    <property type="entry name" value="4Fe4S_Fe-S-bd"/>
</dbReference>
<gene>
    <name evidence="5" type="ORF">COU95_01385</name>
</gene>
<dbReference type="InterPro" id="IPR017900">
    <property type="entry name" value="4Fe4S_Fe_S_CS"/>
</dbReference>
<reference evidence="6" key="1">
    <citation type="submission" date="2017-09" db="EMBL/GenBank/DDBJ databases">
        <title>Depth-based differentiation of microbial function through sediment-hosted aquifers and enrichment of novel symbionts in the deep terrestrial subsurface.</title>
        <authorList>
            <person name="Probst A.J."/>
            <person name="Ladd B."/>
            <person name="Jarett J.K."/>
            <person name="Geller-Mcgrath D.E."/>
            <person name="Sieber C.M.K."/>
            <person name="Emerson J.B."/>
            <person name="Anantharaman K."/>
            <person name="Thomas B.C."/>
            <person name="Malmstrom R."/>
            <person name="Stieglmeier M."/>
            <person name="Klingl A."/>
            <person name="Woyke T."/>
            <person name="Ryan C.M."/>
            <person name="Banfield J.F."/>
        </authorList>
    </citation>
    <scope>NUCLEOTIDE SEQUENCE [LARGE SCALE GENOMIC DNA]</scope>
</reference>
<dbReference type="AlphaFoldDB" id="A0A2M8L436"/>
<dbReference type="GO" id="GO:0051536">
    <property type="term" value="F:iron-sulfur cluster binding"/>
    <property type="evidence" value="ECO:0007669"/>
    <property type="project" value="UniProtKB-KW"/>
</dbReference>
<evidence type="ECO:0000313" key="5">
    <source>
        <dbReference type="EMBL" id="PJE67628.1"/>
    </source>
</evidence>
<feature type="domain" description="4Fe-4S ferredoxin-type" evidence="4">
    <location>
        <begin position="49"/>
        <end position="78"/>
    </location>
</feature>
<accession>A0A2M8L436</accession>
<name>A0A2M8L436_9BACT</name>
<evidence type="ECO:0000256" key="2">
    <source>
        <dbReference type="ARBA" id="ARBA00023004"/>
    </source>
</evidence>
<keyword evidence="1" id="KW-0479">Metal-binding</keyword>
<feature type="domain" description="4Fe-4S ferredoxin-type" evidence="4">
    <location>
        <begin position="13"/>
        <end position="42"/>
    </location>
</feature>
<dbReference type="EMBL" id="PFEK01000026">
    <property type="protein sequence ID" value="PJE67628.1"/>
    <property type="molecule type" value="Genomic_DNA"/>
</dbReference>
<protein>
    <submittedName>
        <fullName evidence="5">4Fe-4S ferredoxin</fullName>
    </submittedName>
</protein>
<organism evidence="5 6">
    <name type="scientific">Candidatus Shapirobacteria bacterium CG10_big_fil_rev_8_21_14_0_10_40_9</name>
    <dbReference type="NCBI Taxonomy" id="1974888"/>
    <lineage>
        <taxon>Bacteria</taxon>
        <taxon>Candidatus Shapironibacteriota</taxon>
    </lineage>
</organism>
<dbReference type="Pfam" id="PF12838">
    <property type="entry name" value="Fer4_7"/>
    <property type="match status" value="1"/>
</dbReference>
<dbReference type="SUPFAM" id="SSF54862">
    <property type="entry name" value="4Fe-4S ferredoxins"/>
    <property type="match status" value="1"/>
</dbReference>
<dbReference type="PROSITE" id="PS51379">
    <property type="entry name" value="4FE4S_FER_2"/>
    <property type="match status" value="2"/>
</dbReference>
<dbReference type="Gene3D" id="3.30.70.20">
    <property type="match status" value="1"/>
</dbReference>
<evidence type="ECO:0000256" key="3">
    <source>
        <dbReference type="ARBA" id="ARBA00023014"/>
    </source>
</evidence>
<dbReference type="GO" id="GO:0046872">
    <property type="term" value="F:metal ion binding"/>
    <property type="evidence" value="ECO:0007669"/>
    <property type="project" value="UniProtKB-KW"/>
</dbReference>
<dbReference type="PROSITE" id="PS00198">
    <property type="entry name" value="4FE4S_FER_1"/>
    <property type="match status" value="1"/>
</dbReference>
<evidence type="ECO:0000256" key="1">
    <source>
        <dbReference type="ARBA" id="ARBA00022723"/>
    </source>
</evidence>
<keyword evidence="2" id="KW-0408">Iron</keyword>
<sequence>MNFKPKKTRVKKGSWTIFLGLCKGCGLCLVKCPERALYFGKDQGIYSTPAPTIDSQKCELCGLCETFCPDSALRVEKND</sequence>
<dbReference type="Proteomes" id="UP000231474">
    <property type="component" value="Unassembled WGS sequence"/>
</dbReference>
<comment type="caution">
    <text evidence="5">The sequence shown here is derived from an EMBL/GenBank/DDBJ whole genome shotgun (WGS) entry which is preliminary data.</text>
</comment>
<proteinExistence type="predicted"/>
<keyword evidence="3" id="KW-0411">Iron-sulfur</keyword>